<gene>
    <name evidence="4" type="ORF">L3049_12745</name>
</gene>
<feature type="domain" description="Deacetylase PdaC" evidence="3">
    <location>
        <begin position="44"/>
        <end position="127"/>
    </location>
</feature>
<protein>
    <submittedName>
        <fullName evidence="4">DUF3298 and DUF4163 domain-containing protein</fullName>
    </submittedName>
</protein>
<keyword evidence="5" id="KW-1185">Reference proteome</keyword>
<dbReference type="InterPro" id="IPR037126">
    <property type="entry name" value="PdaC/RsiV-like_sf"/>
</dbReference>
<feature type="chain" id="PRO_5047373335" evidence="1">
    <location>
        <begin position="20"/>
        <end position="228"/>
    </location>
</feature>
<organism evidence="4 5">
    <name type="scientific">Paralabilibaculum antarcticum</name>
    <dbReference type="NCBI Taxonomy" id="2912572"/>
    <lineage>
        <taxon>Bacteria</taxon>
        <taxon>Pseudomonadati</taxon>
        <taxon>Bacteroidota</taxon>
        <taxon>Bacteroidia</taxon>
        <taxon>Marinilabiliales</taxon>
        <taxon>Marinifilaceae</taxon>
        <taxon>Paralabilibaculum</taxon>
    </lineage>
</organism>
<dbReference type="Gene3D" id="3.90.640.20">
    <property type="entry name" value="Heat-shock cognate protein, ATPase"/>
    <property type="match status" value="1"/>
</dbReference>
<feature type="domain" description="DUF3298" evidence="2">
    <location>
        <begin position="155"/>
        <end position="216"/>
    </location>
</feature>
<dbReference type="RefSeq" id="WP_275110203.1">
    <property type="nucleotide sequence ID" value="NZ_JAKJSC010000002.1"/>
</dbReference>
<reference evidence="4 5" key="1">
    <citation type="submission" date="2022-01" db="EMBL/GenBank/DDBJ databases">
        <title>Labilibaculum sp. nov, a marine bacterium isolated from Antarctica.</title>
        <authorList>
            <person name="Dai W."/>
        </authorList>
    </citation>
    <scope>NUCLEOTIDE SEQUENCE [LARGE SCALE GENOMIC DNA]</scope>
    <source>
        <strain evidence="4 5">DW002</strain>
    </source>
</reference>
<evidence type="ECO:0000313" key="5">
    <source>
        <dbReference type="Proteomes" id="UP001528920"/>
    </source>
</evidence>
<evidence type="ECO:0000259" key="2">
    <source>
        <dbReference type="Pfam" id="PF11738"/>
    </source>
</evidence>
<dbReference type="InterPro" id="IPR021729">
    <property type="entry name" value="DUF3298"/>
</dbReference>
<dbReference type="Proteomes" id="UP001528920">
    <property type="component" value="Unassembled WGS sequence"/>
</dbReference>
<dbReference type="Pfam" id="PF11738">
    <property type="entry name" value="DUF3298"/>
    <property type="match status" value="1"/>
</dbReference>
<name>A0ABT5VTX5_9BACT</name>
<feature type="signal peptide" evidence="1">
    <location>
        <begin position="1"/>
        <end position="19"/>
    </location>
</feature>
<comment type="caution">
    <text evidence="4">The sequence shown here is derived from an EMBL/GenBank/DDBJ whole genome shotgun (WGS) entry which is preliminary data.</text>
</comment>
<dbReference type="Gene3D" id="3.30.565.40">
    <property type="entry name" value="Fervidobacterium nodosum Rt17-B1 like"/>
    <property type="match status" value="1"/>
</dbReference>
<evidence type="ECO:0000313" key="4">
    <source>
        <dbReference type="EMBL" id="MDE5418871.1"/>
    </source>
</evidence>
<proteinExistence type="predicted"/>
<dbReference type="InterPro" id="IPR025303">
    <property type="entry name" value="PdaC"/>
</dbReference>
<evidence type="ECO:0000256" key="1">
    <source>
        <dbReference type="SAM" id="SignalP"/>
    </source>
</evidence>
<dbReference type="EMBL" id="JAKJSC010000002">
    <property type="protein sequence ID" value="MDE5418871.1"/>
    <property type="molecule type" value="Genomic_DNA"/>
</dbReference>
<accession>A0ABT5VTX5</accession>
<keyword evidence="1" id="KW-0732">Signal</keyword>
<evidence type="ECO:0000259" key="3">
    <source>
        <dbReference type="Pfam" id="PF13739"/>
    </source>
</evidence>
<sequence>MRGLTVLLSACIVSVCAFCSVSCSNDLSLLVHEKEISKRDKQQLLSVKYPQFKNKASKSKRGCDSINSNISVFVNNLLAEMECDQEPESGFTSMELKVNYDLDIFATDYVSAKFIIYKYQGGAHGLTYFKCFNYNVQKAIGLTLGDVFHVKSKMEIQALNKLLVKYFNNPDNCFDELPVVTSAFESFSYQEDFFVFSFSDYSLGPYVCGTAEIKIPVWDLKQHGLLKL</sequence>
<dbReference type="Pfam" id="PF13739">
    <property type="entry name" value="PdaC"/>
    <property type="match status" value="1"/>
</dbReference>